<feature type="compositionally biased region" description="Low complexity" evidence="1">
    <location>
        <begin position="34"/>
        <end position="50"/>
    </location>
</feature>
<feature type="compositionally biased region" description="Acidic residues" evidence="1">
    <location>
        <begin position="56"/>
        <end position="72"/>
    </location>
</feature>
<evidence type="ECO:0000313" key="4">
    <source>
        <dbReference type="Proteomes" id="UP000095210"/>
    </source>
</evidence>
<feature type="region of interest" description="Disordered" evidence="1">
    <location>
        <begin position="23"/>
        <end position="83"/>
    </location>
</feature>
<proteinExistence type="predicted"/>
<organism evidence="3 4">
    <name type="scientific">Actinoalloteichus hymeniacidonis</name>
    <dbReference type="NCBI Taxonomy" id="340345"/>
    <lineage>
        <taxon>Bacteria</taxon>
        <taxon>Bacillati</taxon>
        <taxon>Actinomycetota</taxon>
        <taxon>Actinomycetes</taxon>
        <taxon>Pseudonocardiales</taxon>
        <taxon>Pseudonocardiaceae</taxon>
        <taxon>Actinoalloteichus</taxon>
    </lineage>
</organism>
<feature type="signal peptide" evidence="2">
    <location>
        <begin position="1"/>
        <end position="19"/>
    </location>
</feature>
<protein>
    <submittedName>
        <fullName evidence="3">Uncharacterized protein</fullName>
    </submittedName>
</protein>
<feature type="chain" id="PRO_5041998814" evidence="2">
    <location>
        <begin position="20"/>
        <end position="176"/>
    </location>
</feature>
<keyword evidence="4" id="KW-1185">Reference proteome</keyword>
<reference evidence="4" key="1">
    <citation type="submission" date="2016-03" db="EMBL/GenBank/DDBJ databases">
        <title>Complete genome sequence of the type strain Actinoalloteichus hymeniacidonis DSM 45092.</title>
        <authorList>
            <person name="Schaffert L."/>
            <person name="Albersmeier A."/>
            <person name="Winkler A."/>
            <person name="Kalinowski J."/>
            <person name="Zotchev S."/>
            <person name="Ruckert C."/>
        </authorList>
    </citation>
    <scope>NUCLEOTIDE SEQUENCE [LARGE SCALE GENOMIC DNA]</scope>
    <source>
        <strain evidence="4">HPA177(T) (DSM 45092(T))</strain>
    </source>
</reference>
<evidence type="ECO:0000256" key="1">
    <source>
        <dbReference type="SAM" id="MobiDB-lite"/>
    </source>
</evidence>
<accession>A0AAC9HSD0</accession>
<dbReference type="EMBL" id="CP014859">
    <property type="protein sequence ID" value="AOS64101.1"/>
    <property type="molecule type" value="Genomic_DNA"/>
</dbReference>
<keyword evidence="2" id="KW-0732">Signal</keyword>
<dbReference type="AlphaFoldDB" id="A0AAC9HSD0"/>
<dbReference type="PROSITE" id="PS51257">
    <property type="entry name" value="PROKAR_LIPOPROTEIN"/>
    <property type="match status" value="1"/>
</dbReference>
<evidence type="ECO:0000313" key="3">
    <source>
        <dbReference type="EMBL" id="AOS64101.1"/>
    </source>
</evidence>
<sequence length="176" mass="17887">MNRRLLAPVALVAGGLLLAACGQTPDDQGSAADGAGETSAATSESTAGTEDTSIATDDETADDSIATEDETSGDANTLATDDLEPVDCGEIELHTGEVHRLIALPAAAGLVGCTEAFNVTGEFLELSPEEQAEASLGNVELSDGWSCTVDDGETAALGCVKGRDGDDFEFAFQTEA</sequence>
<dbReference type="RefSeq" id="WP_069850178.1">
    <property type="nucleotide sequence ID" value="NZ_CP014859.1"/>
</dbReference>
<dbReference type="KEGG" id="ahm:TL08_16505"/>
<dbReference type="Proteomes" id="UP000095210">
    <property type="component" value="Chromosome"/>
</dbReference>
<name>A0AAC9HSD0_9PSEU</name>
<gene>
    <name evidence="3" type="ORF">TL08_16505</name>
</gene>
<evidence type="ECO:0000256" key="2">
    <source>
        <dbReference type="SAM" id="SignalP"/>
    </source>
</evidence>